<organism evidence="2 3">
    <name type="scientific">Eleginops maclovinus</name>
    <name type="common">Patagonian blennie</name>
    <name type="synonym">Eleginus maclovinus</name>
    <dbReference type="NCBI Taxonomy" id="56733"/>
    <lineage>
        <taxon>Eukaryota</taxon>
        <taxon>Metazoa</taxon>
        <taxon>Chordata</taxon>
        <taxon>Craniata</taxon>
        <taxon>Vertebrata</taxon>
        <taxon>Euteleostomi</taxon>
        <taxon>Actinopterygii</taxon>
        <taxon>Neopterygii</taxon>
        <taxon>Teleostei</taxon>
        <taxon>Neoteleostei</taxon>
        <taxon>Acanthomorphata</taxon>
        <taxon>Eupercaria</taxon>
        <taxon>Perciformes</taxon>
        <taxon>Notothenioidei</taxon>
        <taxon>Eleginopidae</taxon>
        <taxon>Eleginops</taxon>
    </lineage>
</organism>
<evidence type="ECO:0000313" key="3">
    <source>
        <dbReference type="Proteomes" id="UP001346869"/>
    </source>
</evidence>
<accession>A0AAN7Y1M4</accession>
<keyword evidence="3" id="KW-1185">Reference proteome</keyword>
<reference evidence="2 3" key="2">
    <citation type="journal article" date="2023" name="Mol. Biol. Evol.">
        <title>Genomics of Secondarily Temperate Adaptation in the Only Non-Antarctic Icefish.</title>
        <authorList>
            <person name="Rivera-Colon A.G."/>
            <person name="Rayamajhi N."/>
            <person name="Minhas B.F."/>
            <person name="Madrigal G."/>
            <person name="Bilyk K.T."/>
            <person name="Yoon V."/>
            <person name="Hune M."/>
            <person name="Gregory S."/>
            <person name="Cheng C.H.C."/>
            <person name="Catchen J.M."/>
        </authorList>
    </citation>
    <scope>NUCLEOTIDE SEQUENCE [LARGE SCALE GENOMIC DNA]</scope>
    <source>
        <strain evidence="2">JMC-PN-2008</strain>
    </source>
</reference>
<dbReference type="Proteomes" id="UP001346869">
    <property type="component" value="Unassembled WGS sequence"/>
</dbReference>
<evidence type="ECO:0000256" key="1">
    <source>
        <dbReference type="SAM" id="MobiDB-lite"/>
    </source>
</evidence>
<sequence>MAEQSVPDNEQPLMRQGSNDSLQPLMSYDVEPLKRQGSNAMGRPLMSGDEQLLKKQGGNDSSKSKWIES</sequence>
<gene>
    <name evidence="2" type="ORF">PBY51_003552</name>
</gene>
<proteinExistence type="predicted"/>
<name>A0AAN7Y1M4_ELEMC</name>
<comment type="caution">
    <text evidence="2">The sequence shown here is derived from an EMBL/GenBank/DDBJ whole genome shotgun (WGS) entry which is preliminary data.</text>
</comment>
<evidence type="ECO:0000313" key="2">
    <source>
        <dbReference type="EMBL" id="KAK5870619.1"/>
    </source>
</evidence>
<dbReference type="AlphaFoldDB" id="A0AAN7Y1M4"/>
<protein>
    <submittedName>
        <fullName evidence="2">Uncharacterized protein</fullName>
    </submittedName>
</protein>
<reference evidence="2 3" key="1">
    <citation type="journal article" date="2023" name="Genes (Basel)">
        <title>Chromosome-Level Genome Assembly and Circadian Gene Repertoire of the Patagonia Blennie Eleginops maclovinus-The Closest Ancestral Proxy of Antarctic Cryonotothenioids.</title>
        <authorList>
            <person name="Cheng C.C."/>
            <person name="Rivera-Colon A.G."/>
            <person name="Minhas B.F."/>
            <person name="Wilson L."/>
            <person name="Rayamajhi N."/>
            <person name="Vargas-Chacoff L."/>
            <person name="Catchen J.M."/>
        </authorList>
    </citation>
    <scope>NUCLEOTIDE SEQUENCE [LARGE SCALE GENOMIC DNA]</scope>
    <source>
        <strain evidence="2">JMC-PN-2008</strain>
    </source>
</reference>
<feature type="region of interest" description="Disordered" evidence="1">
    <location>
        <begin position="1"/>
        <end position="69"/>
    </location>
</feature>
<dbReference type="EMBL" id="JAUZQC010000005">
    <property type="protein sequence ID" value="KAK5870619.1"/>
    <property type="molecule type" value="Genomic_DNA"/>
</dbReference>